<dbReference type="InterPro" id="IPR036691">
    <property type="entry name" value="Endo/exonu/phosph_ase_sf"/>
</dbReference>
<organism evidence="1 2">
    <name type="scientific">Carnegiea gigantea</name>
    <dbReference type="NCBI Taxonomy" id="171969"/>
    <lineage>
        <taxon>Eukaryota</taxon>
        <taxon>Viridiplantae</taxon>
        <taxon>Streptophyta</taxon>
        <taxon>Embryophyta</taxon>
        <taxon>Tracheophyta</taxon>
        <taxon>Spermatophyta</taxon>
        <taxon>Magnoliopsida</taxon>
        <taxon>eudicotyledons</taxon>
        <taxon>Gunneridae</taxon>
        <taxon>Pentapetalae</taxon>
        <taxon>Caryophyllales</taxon>
        <taxon>Cactineae</taxon>
        <taxon>Cactaceae</taxon>
        <taxon>Cactoideae</taxon>
        <taxon>Echinocereeae</taxon>
        <taxon>Carnegiea</taxon>
    </lineage>
</organism>
<dbReference type="PANTHER" id="PTHR33710">
    <property type="entry name" value="BNAC02G09200D PROTEIN"/>
    <property type="match status" value="1"/>
</dbReference>
<accession>A0A9Q1JS27</accession>
<dbReference type="PANTHER" id="PTHR33710:SF71">
    <property type="entry name" value="ENDONUCLEASE_EXONUCLEASE_PHOSPHATASE DOMAIN-CONTAINING PROTEIN"/>
    <property type="match status" value="1"/>
</dbReference>
<evidence type="ECO:0000313" key="2">
    <source>
        <dbReference type="Proteomes" id="UP001153076"/>
    </source>
</evidence>
<gene>
    <name evidence="1" type="ORF">Cgig2_023094</name>
</gene>
<dbReference type="EMBL" id="JAKOGI010000852">
    <property type="protein sequence ID" value="KAJ8429857.1"/>
    <property type="molecule type" value="Genomic_DNA"/>
</dbReference>
<dbReference type="Proteomes" id="UP001153076">
    <property type="component" value="Unassembled WGS sequence"/>
</dbReference>
<name>A0A9Q1JS27_9CARY</name>
<dbReference type="SUPFAM" id="SSF56219">
    <property type="entry name" value="DNase I-like"/>
    <property type="match status" value="1"/>
</dbReference>
<dbReference type="OrthoDB" id="1930966at2759"/>
<proteinExistence type="predicted"/>
<reference evidence="1" key="1">
    <citation type="submission" date="2022-04" db="EMBL/GenBank/DDBJ databases">
        <title>Carnegiea gigantea Genome sequencing and assembly v2.</title>
        <authorList>
            <person name="Copetti D."/>
            <person name="Sanderson M.J."/>
            <person name="Burquez A."/>
            <person name="Wojciechowski M.F."/>
        </authorList>
    </citation>
    <scope>NUCLEOTIDE SEQUENCE</scope>
    <source>
        <strain evidence="1">SGP5-SGP5p</strain>
        <tissue evidence="1">Aerial part</tissue>
    </source>
</reference>
<protein>
    <submittedName>
        <fullName evidence="1">Uncharacterized protein</fullName>
    </submittedName>
</protein>
<comment type="caution">
    <text evidence="1">The sequence shown here is derived from an EMBL/GenBank/DDBJ whole genome shotgun (WGS) entry which is preliminary data.</text>
</comment>
<sequence length="226" mass="26837">MTEAWCKGGNEVADHELEDLNNLFHTCELQEMRWTGDYYSWTNKTIWSRIDRVLINAYWFEPFDFTLTHYLTNGLSDHAPMLIKFTGKVYNACITSFTLNQLNHFLNKLRPQLQKLHRDHYADLREQQDKARRDLNKHLLQEEKNARARYVDILSSSSPLIQQQCKIDWIKHGDDNTRFFFAKAKQKKMTSYIYNIQDAQGDQVEGFDQVGHIMFDFYKQLLGKQS</sequence>
<dbReference type="AlphaFoldDB" id="A0A9Q1JS27"/>
<keyword evidence="2" id="KW-1185">Reference proteome</keyword>
<evidence type="ECO:0000313" key="1">
    <source>
        <dbReference type="EMBL" id="KAJ8429857.1"/>
    </source>
</evidence>
<dbReference type="Gene3D" id="3.60.10.10">
    <property type="entry name" value="Endonuclease/exonuclease/phosphatase"/>
    <property type="match status" value="1"/>
</dbReference>